<sequence>MHKRLTCMVLLLFPAVSSVAQDSLYAPSALREDLQFIRRQLFQVHANPFSQYTKERYVKYFDSLEAGLTAPLTAAAFRQKAAAALLPLEDEHAALSLRKPDAGRKIPNRADSVATNISYRRYGNTGYILARSFGTRGSQDLPVYERCIDSIFTLVKKDGVQRLLIDVSGNDGGASAVGNMLIDRIYGKSYQSYSMNWKRSDEYLAKLTSWGFNDEGYKNAAPGEVLHVSSRTVTSGEPPYRFTGKVMVLIGPRTFSSAIMFATLVQDNKIAPLAGESPADGHPTHFGEMYSVVLPHTGLELRFGVKEWVRPAGRGAVNKLLPDFPCKLPAGGDIAAFIKHLPW</sequence>
<feature type="chain" id="PRO_5047408214" description="Tail specific protease domain-containing protein" evidence="1">
    <location>
        <begin position="21"/>
        <end position="343"/>
    </location>
</feature>
<evidence type="ECO:0000313" key="3">
    <source>
        <dbReference type="EMBL" id="MBO9154455.1"/>
    </source>
</evidence>
<organism evidence="3 4">
    <name type="scientific">Chitinophaga chungangae</name>
    <dbReference type="NCBI Taxonomy" id="2821488"/>
    <lineage>
        <taxon>Bacteria</taxon>
        <taxon>Pseudomonadati</taxon>
        <taxon>Bacteroidota</taxon>
        <taxon>Chitinophagia</taxon>
        <taxon>Chitinophagales</taxon>
        <taxon>Chitinophagaceae</taxon>
        <taxon>Chitinophaga</taxon>
    </lineage>
</organism>
<dbReference type="EMBL" id="JAGHKP010000003">
    <property type="protein sequence ID" value="MBO9154455.1"/>
    <property type="molecule type" value="Genomic_DNA"/>
</dbReference>
<accession>A0ABS3YIE4</accession>
<dbReference type="Pfam" id="PF03572">
    <property type="entry name" value="Peptidase_S41"/>
    <property type="match status" value="1"/>
</dbReference>
<dbReference type="SUPFAM" id="SSF52096">
    <property type="entry name" value="ClpP/crotonase"/>
    <property type="match status" value="1"/>
</dbReference>
<feature type="domain" description="Tail specific protease" evidence="2">
    <location>
        <begin position="125"/>
        <end position="323"/>
    </location>
</feature>
<evidence type="ECO:0000259" key="2">
    <source>
        <dbReference type="Pfam" id="PF03572"/>
    </source>
</evidence>
<keyword evidence="4" id="KW-1185">Reference proteome</keyword>
<reference evidence="4" key="1">
    <citation type="submission" date="2021-03" db="EMBL/GenBank/DDBJ databases">
        <title>Assistant Professor.</title>
        <authorList>
            <person name="Huq M.A."/>
        </authorList>
    </citation>
    <scope>NUCLEOTIDE SEQUENCE [LARGE SCALE GENOMIC DNA]</scope>
    <source>
        <strain evidence="4">MAH-28</strain>
    </source>
</reference>
<evidence type="ECO:0000313" key="4">
    <source>
        <dbReference type="Proteomes" id="UP000679126"/>
    </source>
</evidence>
<feature type="signal peptide" evidence="1">
    <location>
        <begin position="1"/>
        <end position="20"/>
    </location>
</feature>
<gene>
    <name evidence="3" type="ORF">J7I43_19675</name>
</gene>
<dbReference type="RefSeq" id="WP_209147572.1">
    <property type="nucleotide sequence ID" value="NZ_JAGHKP010000003.1"/>
</dbReference>
<dbReference type="InterPro" id="IPR005151">
    <property type="entry name" value="Tail-specific_protease"/>
</dbReference>
<dbReference type="Proteomes" id="UP000679126">
    <property type="component" value="Unassembled WGS sequence"/>
</dbReference>
<name>A0ABS3YIE4_9BACT</name>
<evidence type="ECO:0000256" key="1">
    <source>
        <dbReference type="SAM" id="SignalP"/>
    </source>
</evidence>
<dbReference type="Gene3D" id="3.90.226.10">
    <property type="entry name" value="2-enoyl-CoA Hydratase, Chain A, domain 1"/>
    <property type="match status" value="1"/>
</dbReference>
<comment type="caution">
    <text evidence="3">The sequence shown here is derived from an EMBL/GenBank/DDBJ whole genome shotgun (WGS) entry which is preliminary data.</text>
</comment>
<proteinExistence type="predicted"/>
<keyword evidence="1" id="KW-0732">Signal</keyword>
<protein>
    <recommendedName>
        <fullName evidence="2">Tail specific protease domain-containing protein</fullName>
    </recommendedName>
</protein>
<dbReference type="InterPro" id="IPR029045">
    <property type="entry name" value="ClpP/crotonase-like_dom_sf"/>
</dbReference>